<dbReference type="PANTHER" id="PTHR11803:SF58">
    <property type="entry name" value="PROTEIN HMF1-RELATED"/>
    <property type="match status" value="1"/>
</dbReference>
<comment type="similarity">
    <text evidence="1">Belongs to the RutC family.</text>
</comment>
<accession>A0A955RSA0</accession>
<gene>
    <name evidence="2" type="ORF">KC614_03605</name>
</gene>
<dbReference type="Pfam" id="PF01042">
    <property type="entry name" value="Ribonuc_L-PSP"/>
    <property type="match status" value="1"/>
</dbReference>
<dbReference type="GO" id="GO:0005829">
    <property type="term" value="C:cytosol"/>
    <property type="evidence" value="ECO:0007669"/>
    <property type="project" value="TreeGrafter"/>
</dbReference>
<dbReference type="EMBL" id="JAGQKZ010000031">
    <property type="protein sequence ID" value="MCA9392262.1"/>
    <property type="molecule type" value="Genomic_DNA"/>
</dbReference>
<organism evidence="2 3">
    <name type="scientific">candidate division WWE3 bacterium</name>
    <dbReference type="NCBI Taxonomy" id="2053526"/>
    <lineage>
        <taxon>Bacteria</taxon>
        <taxon>Katanobacteria</taxon>
    </lineage>
</organism>
<dbReference type="Proteomes" id="UP000751518">
    <property type="component" value="Unassembled WGS sequence"/>
</dbReference>
<dbReference type="SUPFAM" id="SSF55298">
    <property type="entry name" value="YjgF-like"/>
    <property type="match status" value="1"/>
</dbReference>
<name>A0A955RSA0_UNCKA</name>
<evidence type="ECO:0000256" key="1">
    <source>
        <dbReference type="ARBA" id="ARBA00010552"/>
    </source>
</evidence>
<reference evidence="2" key="1">
    <citation type="submission" date="2020-04" db="EMBL/GenBank/DDBJ databases">
        <authorList>
            <person name="Zhang T."/>
        </authorList>
    </citation>
    <scope>NUCLEOTIDE SEQUENCE</scope>
    <source>
        <strain evidence="2">HKST-UBA03</strain>
    </source>
</reference>
<dbReference type="GO" id="GO:0019239">
    <property type="term" value="F:deaminase activity"/>
    <property type="evidence" value="ECO:0007669"/>
    <property type="project" value="TreeGrafter"/>
</dbReference>
<reference evidence="2" key="2">
    <citation type="journal article" date="2021" name="Microbiome">
        <title>Successional dynamics and alternative stable states in a saline activated sludge microbial community over 9 years.</title>
        <authorList>
            <person name="Wang Y."/>
            <person name="Ye J."/>
            <person name="Ju F."/>
            <person name="Liu L."/>
            <person name="Boyd J.A."/>
            <person name="Deng Y."/>
            <person name="Parks D.H."/>
            <person name="Jiang X."/>
            <person name="Yin X."/>
            <person name="Woodcroft B.J."/>
            <person name="Tyson G.W."/>
            <person name="Hugenholtz P."/>
            <person name="Polz M.F."/>
            <person name="Zhang T."/>
        </authorList>
    </citation>
    <scope>NUCLEOTIDE SEQUENCE</scope>
    <source>
        <strain evidence="2">HKST-UBA03</strain>
    </source>
</reference>
<sequence length="137" mass="15061">MQKTKINLDESIRRGGEYSHGVSVNMGGATLVFTSNQIAVDARGEALYENDPKEQARYVIEVTDRILNEVGAGLADIVKTIIYITDMSYFPDVSDVWDEYFKSYEPASSLVEVKSIGHPSCIVGIEVVAVVDKNINA</sequence>
<evidence type="ECO:0000313" key="2">
    <source>
        <dbReference type="EMBL" id="MCA9392262.1"/>
    </source>
</evidence>
<proteinExistence type="inferred from homology"/>
<dbReference type="InterPro" id="IPR006175">
    <property type="entry name" value="YjgF/YER057c/UK114"/>
</dbReference>
<dbReference type="PANTHER" id="PTHR11803">
    <property type="entry name" value="2-IMINOBUTANOATE/2-IMINOPROPANOATE DEAMINASE RIDA"/>
    <property type="match status" value="1"/>
</dbReference>
<protein>
    <submittedName>
        <fullName evidence="2">RidA family protein</fullName>
    </submittedName>
</protein>
<dbReference type="Gene3D" id="3.30.1330.40">
    <property type="entry name" value="RutC-like"/>
    <property type="match status" value="1"/>
</dbReference>
<comment type="caution">
    <text evidence="2">The sequence shown here is derived from an EMBL/GenBank/DDBJ whole genome shotgun (WGS) entry which is preliminary data.</text>
</comment>
<dbReference type="AlphaFoldDB" id="A0A955RSA0"/>
<evidence type="ECO:0000313" key="3">
    <source>
        <dbReference type="Proteomes" id="UP000751518"/>
    </source>
</evidence>
<dbReference type="CDD" id="cd00448">
    <property type="entry name" value="YjgF_YER057c_UK114_family"/>
    <property type="match status" value="1"/>
</dbReference>
<dbReference type="InterPro" id="IPR035959">
    <property type="entry name" value="RutC-like_sf"/>
</dbReference>